<dbReference type="AlphaFoldDB" id="A0A1V4T3X0"/>
<evidence type="ECO:0000313" key="2">
    <source>
        <dbReference type="EMBL" id="OPX54868.1"/>
    </source>
</evidence>
<proteinExistence type="predicted"/>
<sequence>MKIDQGQISFLSTHSREAYVETQETIHLFERDQKGERTTEYQRQSRSDEVSLGVQVITGKQDQLLPELLGRHHRGLGKGLVIAPAHGQDKPAEKSDKIEKQAEISHDSDMPESVEELKLAVFVRLMEQIFGSKFDLIDKREMQRIDKDANELKEIANKMEQHLHSQKGNAKAGSSEPEYGWRMDYQASTVYREEEYTRFAAQGRVTTGDGREINLQLELGLSRAFESTEVVQAVAGTLKDPLVINFDAPSVGLKDQETFRFDIDADGQIDSLAQLKAGSGFLALDRNGDGQINDGTELFGAQSGNGFADLAALDDDQDGFIDEDDAVFSQLRIWIPNDQGEAQLYALLDKEVGAIYLGHADTKFALNREADNENLGMLRSSGVFIKESGEVGTIQQIDLQV</sequence>
<gene>
    <name evidence="2" type="ORF">BTE48_12190</name>
</gene>
<feature type="compositionally biased region" description="Basic and acidic residues" evidence="1">
    <location>
        <begin position="87"/>
        <end position="109"/>
    </location>
</feature>
<feature type="region of interest" description="Disordered" evidence="1">
    <location>
        <begin position="84"/>
        <end position="110"/>
    </location>
</feature>
<evidence type="ECO:0000313" key="3">
    <source>
        <dbReference type="Proteomes" id="UP000191418"/>
    </source>
</evidence>
<dbReference type="EMBL" id="MTSM01000017">
    <property type="protein sequence ID" value="OPX54868.1"/>
    <property type="molecule type" value="Genomic_DNA"/>
</dbReference>
<dbReference type="GO" id="GO:0005509">
    <property type="term" value="F:calcium ion binding"/>
    <property type="evidence" value="ECO:0007669"/>
    <property type="project" value="InterPro"/>
</dbReference>
<dbReference type="STRING" id="64969.SAMN02745127_01389"/>
<comment type="caution">
    <text evidence="2">The sequence shown here is derived from an EMBL/GenBank/DDBJ whole genome shotgun (WGS) entry which is preliminary data.</text>
</comment>
<dbReference type="OrthoDB" id="1676884at2"/>
<reference evidence="2 3" key="1">
    <citation type="submission" date="2017-01" db="EMBL/GenBank/DDBJ databases">
        <title>Genome Sequencing of a Marine Spirillum, Oceanospirillum multiglobuliferum ATCC 33336, from Japan.</title>
        <authorList>
            <person name="Carney J.G."/>
            <person name="Trachtenberg A.M."/>
            <person name="Rheaume B.A."/>
            <person name="Linnane J.D."/>
            <person name="Pitts N.L."/>
            <person name="Mykles D.L."/>
            <person name="Maclea K.S."/>
        </authorList>
    </citation>
    <scope>NUCLEOTIDE SEQUENCE [LARGE SCALE GENOMIC DNA]</scope>
    <source>
        <strain evidence="2 3">ATCC 33336</strain>
    </source>
</reference>
<dbReference type="PANTHER" id="PTHR39431:SF1">
    <property type="entry name" value="FRPA_C-RELATED PROTEIN"/>
    <property type="match status" value="1"/>
</dbReference>
<dbReference type="InterPro" id="IPR028974">
    <property type="entry name" value="TSP_type-3_rpt"/>
</dbReference>
<protein>
    <submittedName>
        <fullName evidence="2">Uncharacterized protein</fullName>
    </submittedName>
</protein>
<dbReference type="SUPFAM" id="SSF103647">
    <property type="entry name" value="TSP type-3 repeat"/>
    <property type="match status" value="1"/>
</dbReference>
<dbReference type="RefSeq" id="WP_078745003.1">
    <property type="nucleotide sequence ID" value="NZ_FUXG01000007.1"/>
</dbReference>
<organism evidence="2 3">
    <name type="scientific">Oceanospirillum multiglobuliferum</name>
    <dbReference type="NCBI Taxonomy" id="64969"/>
    <lineage>
        <taxon>Bacteria</taxon>
        <taxon>Pseudomonadati</taxon>
        <taxon>Pseudomonadota</taxon>
        <taxon>Gammaproteobacteria</taxon>
        <taxon>Oceanospirillales</taxon>
        <taxon>Oceanospirillaceae</taxon>
        <taxon>Oceanospirillum</taxon>
    </lineage>
</organism>
<accession>A0A1V4T3X0</accession>
<dbReference type="Proteomes" id="UP000191418">
    <property type="component" value="Unassembled WGS sequence"/>
</dbReference>
<keyword evidence="3" id="KW-1185">Reference proteome</keyword>
<name>A0A1V4T3X0_9GAMM</name>
<dbReference type="PANTHER" id="PTHR39431">
    <property type="entry name" value="FRPA/C-RELATED PROTEIN"/>
    <property type="match status" value="1"/>
</dbReference>
<evidence type="ECO:0000256" key="1">
    <source>
        <dbReference type="SAM" id="MobiDB-lite"/>
    </source>
</evidence>